<proteinExistence type="predicted"/>
<accession>A0A8T1MN49</accession>
<organism evidence="2 3">
    <name type="scientific">Clonorchis sinensis</name>
    <name type="common">Chinese liver fluke</name>
    <dbReference type="NCBI Taxonomy" id="79923"/>
    <lineage>
        <taxon>Eukaryota</taxon>
        <taxon>Metazoa</taxon>
        <taxon>Spiralia</taxon>
        <taxon>Lophotrochozoa</taxon>
        <taxon>Platyhelminthes</taxon>
        <taxon>Trematoda</taxon>
        <taxon>Digenea</taxon>
        <taxon>Opisthorchiida</taxon>
        <taxon>Opisthorchiata</taxon>
        <taxon>Opisthorchiidae</taxon>
        <taxon>Clonorchis</taxon>
    </lineage>
</organism>
<keyword evidence="3" id="KW-1185">Reference proteome</keyword>
<name>A0A8T1MN49_CLOSI</name>
<feature type="transmembrane region" description="Helical" evidence="1">
    <location>
        <begin position="63"/>
        <end position="88"/>
    </location>
</feature>
<evidence type="ECO:0000256" key="1">
    <source>
        <dbReference type="SAM" id="Phobius"/>
    </source>
</evidence>
<gene>
    <name evidence="2" type="ORF">CSKR_201162</name>
</gene>
<feature type="transmembrane region" description="Helical" evidence="1">
    <location>
        <begin position="12"/>
        <end position="36"/>
    </location>
</feature>
<dbReference type="AlphaFoldDB" id="A0A8T1MN49"/>
<keyword evidence="1" id="KW-1133">Transmembrane helix</keyword>
<evidence type="ECO:0000313" key="3">
    <source>
        <dbReference type="Proteomes" id="UP000286415"/>
    </source>
</evidence>
<comment type="caution">
    <text evidence="2">The sequence shown here is derived from an EMBL/GenBank/DDBJ whole genome shotgun (WGS) entry which is preliminary data.</text>
</comment>
<sequence length="124" mass="13802">MVHCERHVVSGPLLSSFGVILPLLFGSILSGVGWLVSNNFQLDKNLTAVQNEHKAYQYERMELALTVLMLLGSVLLFFGAAGVFVLFVQNCIWLCCRRKKAFEPNEHFQVTGPARNYGTQSTAP</sequence>
<dbReference type="Proteomes" id="UP000286415">
    <property type="component" value="Unassembled WGS sequence"/>
</dbReference>
<keyword evidence="1" id="KW-0812">Transmembrane</keyword>
<reference evidence="2 3" key="2">
    <citation type="journal article" date="2021" name="Genomics">
        <title>High-quality reference genome for Clonorchis sinensis.</title>
        <authorList>
            <person name="Young N.D."/>
            <person name="Stroehlein A.J."/>
            <person name="Kinkar L."/>
            <person name="Wang T."/>
            <person name="Sohn W.M."/>
            <person name="Chang B.C.H."/>
            <person name="Kaur P."/>
            <person name="Weisz D."/>
            <person name="Dudchenko O."/>
            <person name="Aiden E.L."/>
            <person name="Korhonen P.K."/>
            <person name="Gasser R.B."/>
        </authorList>
    </citation>
    <scope>NUCLEOTIDE SEQUENCE [LARGE SCALE GENOMIC DNA]</scope>
    <source>
        <strain evidence="2">Cs-k2</strain>
    </source>
</reference>
<evidence type="ECO:0000313" key="2">
    <source>
        <dbReference type="EMBL" id="KAG5450276.1"/>
    </source>
</evidence>
<dbReference type="EMBL" id="NIRI02000042">
    <property type="protein sequence ID" value="KAG5450276.1"/>
    <property type="molecule type" value="Genomic_DNA"/>
</dbReference>
<keyword evidence="1" id="KW-0472">Membrane</keyword>
<dbReference type="OrthoDB" id="10310319at2759"/>
<protein>
    <submittedName>
        <fullName evidence="2">Uncharacterized protein</fullName>
    </submittedName>
</protein>
<reference evidence="2 3" key="1">
    <citation type="journal article" date="2018" name="Biotechnol. Adv.">
        <title>Improved genomic resources and new bioinformatic workflow for the carcinogenic parasite Clonorchis sinensis: Biotechnological implications.</title>
        <authorList>
            <person name="Wang D."/>
            <person name="Korhonen P.K."/>
            <person name="Gasser R.B."/>
            <person name="Young N.D."/>
        </authorList>
    </citation>
    <scope>NUCLEOTIDE SEQUENCE [LARGE SCALE GENOMIC DNA]</scope>
    <source>
        <strain evidence="2">Cs-k2</strain>
    </source>
</reference>